<gene>
    <name evidence="1" type="ORF">S03H2_49930</name>
</gene>
<name>X1GWM3_9ZZZZ</name>
<evidence type="ECO:0000313" key="1">
    <source>
        <dbReference type="EMBL" id="GAH62336.1"/>
    </source>
</evidence>
<protein>
    <submittedName>
        <fullName evidence="1">Uncharacterized protein</fullName>
    </submittedName>
</protein>
<comment type="caution">
    <text evidence="1">The sequence shown here is derived from an EMBL/GenBank/DDBJ whole genome shotgun (WGS) entry which is preliminary data.</text>
</comment>
<dbReference type="AlphaFoldDB" id="X1GWM3"/>
<dbReference type="EMBL" id="BARU01031579">
    <property type="protein sequence ID" value="GAH62336.1"/>
    <property type="molecule type" value="Genomic_DNA"/>
</dbReference>
<accession>X1GWM3</accession>
<feature type="non-terminal residue" evidence="1">
    <location>
        <position position="1"/>
    </location>
</feature>
<reference evidence="1" key="1">
    <citation type="journal article" date="2014" name="Front. Microbiol.">
        <title>High frequency of phylogenetically diverse reductive dehalogenase-homologous genes in deep subseafloor sedimentary metagenomes.</title>
        <authorList>
            <person name="Kawai M."/>
            <person name="Futagami T."/>
            <person name="Toyoda A."/>
            <person name="Takaki Y."/>
            <person name="Nishi S."/>
            <person name="Hori S."/>
            <person name="Arai W."/>
            <person name="Tsubouchi T."/>
            <person name="Morono Y."/>
            <person name="Uchiyama I."/>
            <person name="Ito T."/>
            <person name="Fujiyama A."/>
            <person name="Inagaki F."/>
            <person name="Takami H."/>
        </authorList>
    </citation>
    <scope>NUCLEOTIDE SEQUENCE</scope>
    <source>
        <strain evidence="1">Expedition CK06-06</strain>
    </source>
</reference>
<sequence>IPYDSLPMLIENLQDMEWVPPLHRLSEEEKKKQFQKTVEELRKEYES</sequence>
<proteinExistence type="predicted"/>
<organism evidence="1">
    <name type="scientific">marine sediment metagenome</name>
    <dbReference type="NCBI Taxonomy" id="412755"/>
    <lineage>
        <taxon>unclassified sequences</taxon>
        <taxon>metagenomes</taxon>
        <taxon>ecological metagenomes</taxon>
    </lineage>
</organism>